<proteinExistence type="predicted"/>
<evidence type="ECO:0000313" key="3">
    <source>
        <dbReference type="Proteomes" id="UP000054560"/>
    </source>
</evidence>
<feature type="region of interest" description="Disordered" evidence="1">
    <location>
        <begin position="54"/>
        <end position="110"/>
    </location>
</feature>
<evidence type="ECO:0000313" key="2">
    <source>
        <dbReference type="EMBL" id="KNC71879.1"/>
    </source>
</evidence>
<dbReference type="RefSeq" id="XP_014145781.1">
    <property type="nucleotide sequence ID" value="XM_014290306.1"/>
</dbReference>
<evidence type="ECO:0000256" key="1">
    <source>
        <dbReference type="SAM" id="MobiDB-lite"/>
    </source>
</evidence>
<feature type="compositionally biased region" description="Basic and acidic residues" evidence="1">
    <location>
        <begin position="54"/>
        <end position="63"/>
    </location>
</feature>
<gene>
    <name evidence="2" type="ORF">SARC_15575</name>
</gene>
<name>A0A0L0F5J0_9EUKA</name>
<keyword evidence="3" id="KW-1185">Reference proteome</keyword>
<sequence length="155" mass="16729">MSGILQNSLGSKHALAWQPEALHHLQQHGAAMTTNAQLLARRYSDWRSQLERLVDTSSERDGQDPATTQQTVLPEGSSDGILASDRTVDAETLQLNGAEGSDNSPLERDENVNVRGTLADILTEGVAQMQQMHAQVTHLTAAHVCLGHPMKSSVA</sequence>
<accession>A0A0L0F5J0</accession>
<feature type="non-terminal residue" evidence="2">
    <location>
        <position position="155"/>
    </location>
</feature>
<organism evidence="2 3">
    <name type="scientific">Sphaeroforma arctica JP610</name>
    <dbReference type="NCBI Taxonomy" id="667725"/>
    <lineage>
        <taxon>Eukaryota</taxon>
        <taxon>Ichthyosporea</taxon>
        <taxon>Ichthyophonida</taxon>
        <taxon>Sphaeroforma</taxon>
    </lineage>
</organism>
<dbReference type="Proteomes" id="UP000054560">
    <property type="component" value="Unassembled WGS sequence"/>
</dbReference>
<dbReference type="GeneID" id="25916079"/>
<reference evidence="2 3" key="1">
    <citation type="submission" date="2011-02" db="EMBL/GenBank/DDBJ databases">
        <title>The Genome Sequence of Sphaeroforma arctica JP610.</title>
        <authorList>
            <consortium name="The Broad Institute Genome Sequencing Platform"/>
            <person name="Russ C."/>
            <person name="Cuomo C."/>
            <person name="Young S.K."/>
            <person name="Zeng Q."/>
            <person name="Gargeya S."/>
            <person name="Alvarado L."/>
            <person name="Berlin A."/>
            <person name="Chapman S.B."/>
            <person name="Chen Z."/>
            <person name="Freedman E."/>
            <person name="Gellesch M."/>
            <person name="Goldberg J."/>
            <person name="Griggs A."/>
            <person name="Gujja S."/>
            <person name="Heilman E."/>
            <person name="Heiman D."/>
            <person name="Howarth C."/>
            <person name="Mehta T."/>
            <person name="Neiman D."/>
            <person name="Pearson M."/>
            <person name="Roberts A."/>
            <person name="Saif S."/>
            <person name="Shea T."/>
            <person name="Shenoy N."/>
            <person name="Sisk P."/>
            <person name="Stolte C."/>
            <person name="Sykes S."/>
            <person name="White J."/>
            <person name="Yandava C."/>
            <person name="Burger G."/>
            <person name="Gray M.W."/>
            <person name="Holland P.W.H."/>
            <person name="King N."/>
            <person name="Lang F.B.F."/>
            <person name="Roger A.J."/>
            <person name="Ruiz-Trillo I."/>
            <person name="Haas B."/>
            <person name="Nusbaum C."/>
            <person name="Birren B."/>
        </authorList>
    </citation>
    <scope>NUCLEOTIDE SEQUENCE [LARGE SCALE GENOMIC DNA]</scope>
    <source>
        <strain evidence="2 3">JP610</strain>
    </source>
</reference>
<protein>
    <submittedName>
        <fullName evidence="2">Uncharacterized protein</fullName>
    </submittedName>
</protein>
<dbReference type="EMBL" id="KQ247955">
    <property type="protein sequence ID" value="KNC71879.1"/>
    <property type="molecule type" value="Genomic_DNA"/>
</dbReference>
<dbReference type="AlphaFoldDB" id="A0A0L0F5J0"/>